<evidence type="ECO:0000256" key="4">
    <source>
        <dbReference type="ARBA" id="ARBA00023002"/>
    </source>
</evidence>
<accession>A0A6J7WNH1</accession>
<dbReference type="InterPro" id="IPR039210">
    <property type="entry name" value="OGFOD3"/>
</dbReference>
<dbReference type="SMART" id="SM00702">
    <property type="entry name" value="P4Hc"/>
    <property type="match status" value="1"/>
</dbReference>
<gene>
    <name evidence="7" type="ORF">UFOVP204_77</name>
</gene>
<evidence type="ECO:0000256" key="3">
    <source>
        <dbReference type="ARBA" id="ARBA00022964"/>
    </source>
</evidence>
<dbReference type="InterPro" id="IPR006620">
    <property type="entry name" value="Pro_4_hyd_alph"/>
</dbReference>
<evidence type="ECO:0000256" key="2">
    <source>
        <dbReference type="ARBA" id="ARBA00022723"/>
    </source>
</evidence>
<dbReference type="GO" id="GO:0051213">
    <property type="term" value="F:dioxygenase activity"/>
    <property type="evidence" value="ECO:0007669"/>
    <property type="project" value="UniProtKB-KW"/>
</dbReference>
<comment type="cofactor">
    <cofactor evidence="1">
        <name>L-ascorbate</name>
        <dbReference type="ChEBI" id="CHEBI:38290"/>
    </cofactor>
</comment>
<dbReference type="PANTHER" id="PTHR14650">
    <property type="entry name" value="PROLYL HYDROXYLASE-RELATED"/>
    <property type="match status" value="1"/>
</dbReference>
<organism evidence="7">
    <name type="scientific">uncultured Caudovirales phage</name>
    <dbReference type="NCBI Taxonomy" id="2100421"/>
    <lineage>
        <taxon>Viruses</taxon>
        <taxon>Duplodnaviria</taxon>
        <taxon>Heunggongvirae</taxon>
        <taxon>Uroviricota</taxon>
        <taxon>Caudoviricetes</taxon>
        <taxon>Peduoviridae</taxon>
        <taxon>Maltschvirus</taxon>
        <taxon>Maltschvirus maltsch</taxon>
    </lineage>
</organism>
<keyword evidence="3 7" id="KW-0223">Dioxygenase</keyword>
<keyword evidence="5" id="KW-0408">Iron</keyword>
<dbReference type="PANTHER" id="PTHR14650:SF1">
    <property type="entry name" value="2-OXOGLUTARATE AND IRON-DEPENDENT OXYGENASE DOMAIN-CONTAINING PROTEIN 3"/>
    <property type="match status" value="1"/>
</dbReference>
<keyword evidence="4" id="KW-0560">Oxidoreductase</keyword>
<sequence>MDYKKINIINNFLTEDDIKYFIKEIDNLEESKQMEYRPNGRVRSWHTSIDSMDDIKDKYALKSIEAISKAYGLNYEIYLSDFAYFISLKDSYMHKHIDAGDEYSHFKYSAVIYLNEDFDGGELIFPNIGYTYEPKAGDIVFFPSDDDDYEHMVNLLKSGKRYVIGFWFSAV</sequence>
<evidence type="ECO:0000259" key="6">
    <source>
        <dbReference type="PROSITE" id="PS51471"/>
    </source>
</evidence>
<dbReference type="GO" id="GO:0031418">
    <property type="term" value="F:L-ascorbic acid binding"/>
    <property type="evidence" value="ECO:0007669"/>
    <property type="project" value="InterPro"/>
</dbReference>
<dbReference type="EMBL" id="LR798257">
    <property type="protein sequence ID" value="CAB5218195.1"/>
    <property type="molecule type" value="Genomic_DNA"/>
</dbReference>
<reference evidence="7" key="1">
    <citation type="submission" date="2020-05" db="EMBL/GenBank/DDBJ databases">
        <authorList>
            <person name="Chiriac C."/>
            <person name="Salcher M."/>
            <person name="Ghai R."/>
            <person name="Kavagutti S V."/>
        </authorList>
    </citation>
    <scope>NUCLEOTIDE SEQUENCE</scope>
</reference>
<name>A0A6J7WNH1_9CAUD</name>
<keyword evidence="2" id="KW-0479">Metal-binding</keyword>
<dbReference type="GO" id="GO:0005506">
    <property type="term" value="F:iron ion binding"/>
    <property type="evidence" value="ECO:0007669"/>
    <property type="project" value="InterPro"/>
</dbReference>
<dbReference type="Pfam" id="PF13640">
    <property type="entry name" value="2OG-FeII_Oxy_3"/>
    <property type="match status" value="1"/>
</dbReference>
<dbReference type="InterPro" id="IPR044862">
    <property type="entry name" value="Pro_4_hyd_alph_FE2OG_OXY"/>
</dbReference>
<dbReference type="GO" id="GO:0016020">
    <property type="term" value="C:membrane"/>
    <property type="evidence" value="ECO:0007669"/>
    <property type="project" value="TreeGrafter"/>
</dbReference>
<evidence type="ECO:0000256" key="1">
    <source>
        <dbReference type="ARBA" id="ARBA00001961"/>
    </source>
</evidence>
<dbReference type="Gene3D" id="2.60.120.620">
    <property type="entry name" value="q2cbj1_9rhob like domain"/>
    <property type="match status" value="1"/>
</dbReference>
<evidence type="ECO:0000256" key="5">
    <source>
        <dbReference type="ARBA" id="ARBA00023004"/>
    </source>
</evidence>
<evidence type="ECO:0000313" key="7">
    <source>
        <dbReference type="EMBL" id="CAB5218195.1"/>
    </source>
</evidence>
<dbReference type="InterPro" id="IPR005123">
    <property type="entry name" value="Oxoglu/Fe-dep_dioxygenase_dom"/>
</dbReference>
<proteinExistence type="predicted"/>
<feature type="domain" description="Fe2OG dioxygenase" evidence="6">
    <location>
        <begin position="74"/>
        <end position="170"/>
    </location>
</feature>
<dbReference type="GO" id="GO:0016705">
    <property type="term" value="F:oxidoreductase activity, acting on paired donors, with incorporation or reduction of molecular oxygen"/>
    <property type="evidence" value="ECO:0007669"/>
    <property type="project" value="InterPro"/>
</dbReference>
<dbReference type="PROSITE" id="PS51471">
    <property type="entry name" value="FE2OG_OXY"/>
    <property type="match status" value="1"/>
</dbReference>
<protein>
    <submittedName>
        <fullName evidence="7">Oxoglutarate/iron-dependent dioxygenase</fullName>
    </submittedName>
</protein>